<keyword evidence="10" id="KW-0997">Cell inner membrane</keyword>
<proteinExistence type="inferred from homology"/>
<evidence type="ECO:0000256" key="6">
    <source>
        <dbReference type="ARBA" id="ARBA00022692"/>
    </source>
</evidence>
<evidence type="ECO:0000256" key="2">
    <source>
        <dbReference type="ARBA" id="ARBA00004162"/>
    </source>
</evidence>
<comment type="similarity">
    <text evidence="3 10">Belongs to the FliL family.</text>
</comment>
<keyword evidence="4" id="KW-1003">Cell membrane</keyword>
<evidence type="ECO:0000256" key="5">
    <source>
        <dbReference type="ARBA" id="ARBA00022500"/>
    </source>
</evidence>
<evidence type="ECO:0000256" key="10">
    <source>
        <dbReference type="RuleBase" id="RU364125"/>
    </source>
</evidence>
<evidence type="ECO:0000313" key="11">
    <source>
        <dbReference type="EMBL" id="RVU41324.1"/>
    </source>
</evidence>
<dbReference type="GO" id="GO:0071978">
    <property type="term" value="P:bacterial-type flagellum-dependent swarming motility"/>
    <property type="evidence" value="ECO:0007669"/>
    <property type="project" value="TreeGrafter"/>
</dbReference>
<sequence>MAAEKDLQIADGGGKKKKIIIIAAAVVLLGGGAGGYFMLSGSDAPPPAAVEGEAAAAAEPAAEGAATGEAGAVSMGTALYVSMPRPFVFNVPGASRDRLVQIKAQLLVRGQSNEELAKQHIPLIESSMLKTFSMANADDLITAAGKDTLKALTLKNVQDALTAVAGSTVVEEVLFTGFVMQ</sequence>
<dbReference type="Proteomes" id="UP000283077">
    <property type="component" value="Unassembled WGS sequence"/>
</dbReference>
<keyword evidence="8 10" id="KW-1133">Transmembrane helix</keyword>
<name>A0A437R3I9_9GAMM</name>
<dbReference type="PANTHER" id="PTHR35091:SF2">
    <property type="entry name" value="FLAGELLAR PROTEIN FLIL"/>
    <property type="match status" value="1"/>
</dbReference>
<dbReference type="InterPro" id="IPR005503">
    <property type="entry name" value="FliL"/>
</dbReference>
<evidence type="ECO:0000256" key="8">
    <source>
        <dbReference type="ARBA" id="ARBA00022989"/>
    </source>
</evidence>
<comment type="subcellular location">
    <subcellularLocation>
        <location evidence="10">Cell inner membrane</location>
    </subcellularLocation>
    <subcellularLocation>
        <location evidence="2">Cell membrane</location>
        <topology evidence="2">Single-pass membrane protein</topology>
    </subcellularLocation>
</comment>
<dbReference type="GO" id="GO:0009425">
    <property type="term" value="C:bacterial-type flagellum basal body"/>
    <property type="evidence" value="ECO:0007669"/>
    <property type="project" value="InterPro"/>
</dbReference>
<comment type="caution">
    <text evidence="11">The sequence shown here is derived from an EMBL/GenBank/DDBJ whole genome shotgun (WGS) entry which is preliminary data.</text>
</comment>
<protein>
    <recommendedName>
        <fullName evidence="10">Flagellar protein FliL</fullName>
    </recommendedName>
</protein>
<evidence type="ECO:0000256" key="3">
    <source>
        <dbReference type="ARBA" id="ARBA00008281"/>
    </source>
</evidence>
<keyword evidence="12" id="KW-1185">Reference proteome</keyword>
<feature type="transmembrane region" description="Helical" evidence="10">
    <location>
        <begin position="20"/>
        <end position="39"/>
    </location>
</feature>
<dbReference type="PANTHER" id="PTHR35091">
    <property type="entry name" value="FLAGELLAR PROTEIN FLIL"/>
    <property type="match status" value="1"/>
</dbReference>
<keyword evidence="5 10" id="KW-0145">Chemotaxis</keyword>
<keyword evidence="9 10" id="KW-0472">Membrane</keyword>
<keyword evidence="6 10" id="KW-0812">Transmembrane</keyword>
<keyword evidence="7 10" id="KW-0283">Flagellar rotation</keyword>
<gene>
    <name evidence="11" type="primary">fliL</name>
    <name evidence="11" type="ORF">EOE67_03750</name>
</gene>
<dbReference type="Pfam" id="PF03748">
    <property type="entry name" value="FliL"/>
    <property type="match status" value="1"/>
</dbReference>
<accession>A0A437R3I9</accession>
<evidence type="ECO:0000256" key="1">
    <source>
        <dbReference type="ARBA" id="ARBA00002254"/>
    </source>
</evidence>
<dbReference type="OrthoDB" id="5829285at2"/>
<dbReference type="GO" id="GO:0005886">
    <property type="term" value="C:plasma membrane"/>
    <property type="evidence" value="ECO:0007669"/>
    <property type="project" value="UniProtKB-SubCell"/>
</dbReference>
<dbReference type="NCBIfam" id="NF004285">
    <property type="entry name" value="PRK05696.1"/>
    <property type="match status" value="1"/>
</dbReference>
<reference evidence="11 12" key="1">
    <citation type="submission" date="2019-01" db="EMBL/GenBank/DDBJ databases">
        <authorList>
            <person name="Chen W.-M."/>
        </authorList>
    </citation>
    <scope>NUCLEOTIDE SEQUENCE [LARGE SCALE GENOMIC DNA]</scope>
    <source>
        <strain evidence="11 12">KYPC3</strain>
    </source>
</reference>
<keyword evidence="11" id="KW-0966">Cell projection</keyword>
<keyword evidence="11" id="KW-0969">Cilium</keyword>
<dbReference type="AlphaFoldDB" id="A0A437R3I9"/>
<evidence type="ECO:0000256" key="7">
    <source>
        <dbReference type="ARBA" id="ARBA00022779"/>
    </source>
</evidence>
<organism evidence="11 12">
    <name type="scientific">Rheinheimera riviphila</name>
    <dbReference type="NCBI Taxonomy" id="1834037"/>
    <lineage>
        <taxon>Bacteria</taxon>
        <taxon>Pseudomonadati</taxon>
        <taxon>Pseudomonadota</taxon>
        <taxon>Gammaproteobacteria</taxon>
        <taxon>Chromatiales</taxon>
        <taxon>Chromatiaceae</taxon>
        <taxon>Rheinheimera</taxon>
    </lineage>
</organism>
<dbReference type="EMBL" id="SACS01000002">
    <property type="protein sequence ID" value="RVU41324.1"/>
    <property type="molecule type" value="Genomic_DNA"/>
</dbReference>
<evidence type="ECO:0000313" key="12">
    <source>
        <dbReference type="Proteomes" id="UP000283077"/>
    </source>
</evidence>
<dbReference type="GO" id="GO:0006935">
    <property type="term" value="P:chemotaxis"/>
    <property type="evidence" value="ECO:0007669"/>
    <property type="project" value="UniProtKB-KW"/>
</dbReference>
<evidence type="ECO:0000256" key="9">
    <source>
        <dbReference type="ARBA" id="ARBA00023136"/>
    </source>
</evidence>
<evidence type="ECO:0000256" key="4">
    <source>
        <dbReference type="ARBA" id="ARBA00022475"/>
    </source>
</evidence>
<dbReference type="RefSeq" id="WP_127697702.1">
    <property type="nucleotide sequence ID" value="NZ_SACS01000002.1"/>
</dbReference>
<comment type="function">
    <text evidence="1 10">Controls the rotational direction of flagella during chemotaxis.</text>
</comment>
<keyword evidence="11" id="KW-0282">Flagellum</keyword>